<evidence type="ECO:0000313" key="3">
    <source>
        <dbReference type="Proteomes" id="UP001168883"/>
    </source>
</evidence>
<dbReference type="EMBL" id="JAUMKJ010000015">
    <property type="protein sequence ID" value="MDO3678157.1"/>
    <property type="molecule type" value="Genomic_DNA"/>
</dbReference>
<dbReference type="RefSeq" id="WP_025853431.1">
    <property type="nucleotide sequence ID" value="NZ_JAUMKJ010000015.1"/>
</dbReference>
<reference evidence="2" key="1">
    <citation type="submission" date="2023-07" db="EMBL/GenBank/DDBJ databases">
        <authorList>
            <person name="Aktuganov G."/>
            <person name="Boyko T."/>
            <person name="Delegan Y."/>
            <person name="Galimzianova N."/>
            <person name="Gilvanova E."/>
            <person name="Korobov V."/>
            <person name="Kuzmina L."/>
            <person name="Melentiev A."/>
            <person name="Milman P."/>
            <person name="Ryabova A."/>
            <person name="Stupak E."/>
            <person name="Yasakov T."/>
            <person name="Zharikova N."/>
            <person name="Zhurenko E."/>
        </authorList>
    </citation>
    <scope>NUCLEOTIDE SEQUENCE</scope>
    <source>
        <strain evidence="2">IB-739</strain>
    </source>
</reference>
<protein>
    <submittedName>
        <fullName evidence="2">Uncharacterized protein</fullName>
    </submittedName>
</protein>
<name>A0ABT8VAX8_9BACL</name>
<keyword evidence="1" id="KW-0732">Signal</keyword>
<sequence length="156" mass="17715">MRLFLIALIILSLQARCSNHVINGWNTHYTGVYDNDFIHITAEAQGTPTDSSFKAKIRITNKTNEEMNIYADCGSFVSYEKQPSAKLDQQNCLTVESTAINEKSDLTTTLEIPANYFKTDHFSLTKNKQNQKRGHHSVIAEKSLNEWTILPIYDAD</sequence>
<feature type="chain" id="PRO_5046903135" evidence="1">
    <location>
        <begin position="18"/>
        <end position="156"/>
    </location>
</feature>
<accession>A0ABT8VAX8</accession>
<organism evidence="2 3">
    <name type="scientific">Paenibacillus ehimensis</name>
    <dbReference type="NCBI Taxonomy" id="79264"/>
    <lineage>
        <taxon>Bacteria</taxon>
        <taxon>Bacillati</taxon>
        <taxon>Bacillota</taxon>
        <taxon>Bacilli</taxon>
        <taxon>Bacillales</taxon>
        <taxon>Paenibacillaceae</taxon>
        <taxon>Paenibacillus</taxon>
    </lineage>
</organism>
<comment type="caution">
    <text evidence="2">The sequence shown here is derived from an EMBL/GenBank/DDBJ whole genome shotgun (WGS) entry which is preliminary data.</text>
</comment>
<keyword evidence="3" id="KW-1185">Reference proteome</keyword>
<evidence type="ECO:0000256" key="1">
    <source>
        <dbReference type="SAM" id="SignalP"/>
    </source>
</evidence>
<proteinExistence type="predicted"/>
<dbReference type="Proteomes" id="UP001168883">
    <property type="component" value="Unassembled WGS sequence"/>
</dbReference>
<feature type="signal peptide" evidence="1">
    <location>
        <begin position="1"/>
        <end position="17"/>
    </location>
</feature>
<gene>
    <name evidence="2" type="ORF">Q3C12_14190</name>
</gene>
<evidence type="ECO:0000313" key="2">
    <source>
        <dbReference type="EMBL" id="MDO3678157.1"/>
    </source>
</evidence>